<reference evidence="5 6" key="1">
    <citation type="submission" date="2024-06" db="EMBL/GenBank/DDBJ databases">
        <title>The Natural Products Discovery Center: Release of the First 8490 Sequenced Strains for Exploring Actinobacteria Biosynthetic Diversity.</title>
        <authorList>
            <person name="Kalkreuter E."/>
            <person name="Kautsar S.A."/>
            <person name="Yang D."/>
            <person name="Bader C.D."/>
            <person name="Teijaro C.N."/>
            <person name="Fluegel L."/>
            <person name="Davis C.M."/>
            <person name="Simpson J.R."/>
            <person name="Lauterbach L."/>
            <person name="Steele A.D."/>
            <person name="Gui C."/>
            <person name="Meng S."/>
            <person name="Li G."/>
            <person name="Viehrig K."/>
            <person name="Ye F."/>
            <person name="Su P."/>
            <person name="Kiefer A.F."/>
            <person name="Nichols A."/>
            <person name="Cepeda A.J."/>
            <person name="Yan W."/>
            <person name="Fan B."/>
            <person name="Jiang Y."/>
            <person name="Adhikari A."/>
            <person name="Zheng C.-J."/>
            <person name="Schuster L."/>
            <person name="Cowan T.M."/>
            <person name="Smanski M.J."/>
            <person name="Chevrette M.G."/>
            <person name="De Carvalho L.P.S."/>
            <person name="Shen B."/>
        </authorList>
    </citation>
    <scope>NUCLEOTIDE SEQUENCE [LARGE SCALE GENOMIC DNA]</scope>
    <source>
        <strain evidence="5 6">NPDC050403</strain>
    </source>
</reference>
<comment type="caution">
    <text evidence="5">The sequence shown here is derived from an EMBL/GenBank/DDBJ whole genome shotgun (WGS) entry which is preliminary data.</text>
</comment>
<dbReference type="RefSeq" id="WP_357787514.1">
    <property type="nucleotide sequence ID" value="NZ_JBFAKC010000014.1"/>
</dbReference>
<protein>
    <submittedName>
        <fullName evidence="5">Helix-turn-helix domain-containing protein</fullName>
    </submittedName>
</protein>
<organism evidence="5 6">
    <name type="scientific">Nocardia aurea</name>
    <dbReference type="NCBI Taxonomy" id="2144174"/>
    <lineage>
        <taxon>Bacteria</taxon>
        <taxon>Bacillati</taxon>
        <taxon>Actinomycetota</taxon>
        <taxon>Actinomycetes</taxon>
        <taxon>Mycobacteriales</taxon>
        <taxon>Nocardiaceae</taxon>
        <taxon>Nocardia</taxon>
    </lineage>
</organism>
<gene>
    <name evidence="5" type="ORF">AB0I48_27165</name>
</gene>
<dbReference type="Proteomes" id="UP001551695">
    <property type="component" value="Unassembled WGS sequence"/>
</dbReference>
<feature type="domain" description="HTH hxlR-type" evidence="4">
    <location>
        <begin position="11"/>
        <end position="111"/>
    </location>
</feature>
<dbReference type="SUPFAM" id="SSF46785">
    <property type="entry name" value="Winged helix' DNA-binding domain"/>
    <property type="match status" value="1"/>
</dbReference>
<evidence type="ECO:0000313" key="6">
    <source>
        <dbReference type="Proteomes" id="UP001551695"/>
    </source>
</evidence>
<evidence type="ECO:0000259" key="4">
    <source>
        <dbReference type="PROSITE" id="PS51118"/>
    </source>
</evidence>
<accession>A0ABV3G0P6</accession>
<keyword evidence="6" id="KW-1185">Reference proteome</keyword>
<proteinExistence type="predicted"/>
<dbReference type="InterPro" id="IPR036388">
    <property type="entry name" value="WH-like_DNA-bd_sf"/>
</dbReference>
<evidence type="ECO:0000256" key="3">
    <source>
        <dbReference type="ARBA" id="ARBA00023163"/>
    </source>
</evidence>
<dbReference type="PANTHER" id="PTHR33204">
    <property type="entry name" value="TRANSCRIPTIONAL REGULATOR, MARR FAMILY"/>
    <property type="match status" value="1"/>
</dbReference>
<keyword evidence="2" id="KW-0238">DNA-binding</keyword>
<keyword evidence="1" id="KW-0805">Transcription regulation</keyword>
<name>A0ABV3G0P6_9NOCA</name>
<dbReference type="PANTHER" id="PTHR33204:SF39">
    <property type="entry name" value="TRANSCRIPTIONAL REGULATORY PROTEIN"/>
    <property type="match status" value="1"/>
</dbReference>
<dbReference type="Gene3D" id="1.10.10.10">
    <property type="entry name" value="Winged helix-like DNA-binding domain superfamily/Winged helix DNA-binding domain"/>
    <property type="match status" value="1"/>
</dbReference>
<evidence type="ECO:0000313" key="5">
    <source>
        <dbReference type="EMBL" id="MEV0711251.1"/>
    </source>
</evidence>
<dbReference type="Pfam" id="PF01638">
    <property type="entry name" value="HxlR"/>
    <property type="match status" value="1"/>
</dbReference>
<evidence type="ECO:0000256" key="2">
    <source>
        <dbReference type="ARBA" id="ARBA00023125"/>
    </source>
</evidence>
<sequence>MTDGAAERELASAVARRVFATLSTKWALPVIEAIGSGQPRFAAIHRAIDGISYKMLTATLRALEADGIVARHDYRTPGPRVEYALTAAGADLLRTVHGLCAWSRAHLDELVEHAETAPPSRR</sequence>
<dbReference type="PROSITE" id="PS51118">
    <property type="entry name" value="HTH_HXLR"/>
    <property type="match status" value="1"/>
</dbReference>
<dbReference type="InterPro" id="IPR002577">
    <property type="entry name" value="HTH_HxlR"/>
</dbReference>
<dbReference type="EMBL" id="JBFAKC010000014">
    <property type="protein sequence ID" value="MEV0711251.1"/>
    <property type="molecule type" value="Genomic_DNA"/>
</dbReference>
<keyword evidence="3" id="KW-0804">Transcription</keyword>
<evidence type="ECO:0000256" key="1">
    <source>
        <dbReference type="ARBA" id="ARBA00023015"/>
    </source>
</evidence>
<dbReference type="InterPro" id="IPR036390">
    <property type="entry name" value="WH_DNA-bd_sf"/>
</dbReference>